<dbReference type="InterPro" id="IPR001841">
    <property type="entry name" value="Znf_RING"/>
</dbReference>
<reference evidence="3 4" key="1">
    <citation type="submission" date="2012-04" db="EMBL/GenBank/DDBJ databases">
        <title>The Genome Sequence of Saprolegnia declina VS20.</title>
        <authorList>
            <consortium name="The Broad Institute Genome Sequencing Platform"/>
            <person name="Russ C."/>
            <person name="Nusbaum C."/>
            <person name="Tyler B."/>
            <person name="van West P."/>
            <person name="Dieguez-Uribeondo J."/>
            <person name="de Bruijn I."/>
            <person name="Tripathy S."/>
            <person name="Jiang R."/>
            <person name="Young S.K."/>
            <person name="Zeng Q."/>
            <person name="Gargeya S."/>
            <person name="Fitzgerald M."/>
            <person name="Haas B."/>
            <person name="Abouelleil A."/>
            <person name="Alvarado L."/>
            <person name="Arachchi H.M."/>
            <person name="Berlin A."/>
            <person name="Chapman S.B."/>
            <person name="Goldberg J."/>
            <person name="Griggs A."/>
            <person name="Gujja S."/>
            <person name="Hansen M."/>
            <person name="Howarth C."/>
            <person name="Imamovic A."/>
            <person name="Larimer J."/>
            <person name="McCowen C."/>
            <person name="Montmayeur A."/>
            <person name="Murphy C."/>
            <person name="Neiman D."/>
            <person name="Pearson M."/>
            <person name="Priest M."/>
            <person name="Roberts A."/>
            <person name="Saif S."/>
            <person name="Shea T."/>
            <person name="Sisk P."/>
            <person name="Sykes S."/>
            <person name="Wortman J."/>
            <person name="Nusbaum C."/>
            <person name="Birren B."/>
        </authorList>
    </citation>
    <scope>NUCLEOTIDE SEQUENCE [LARGE SCALE GENOMIC DNA]</scope>
    <source>
        <strain evidence="3 4">VS20</strain>
    </source>
</reference>
<dbReference type="GO" id="GO:0005737">
    <property type="term" value="C:cytoplasm"/>
    <property type="evidence" value="ECO:0007669"/>
    <property type="project" value="TreeGrafter"/>
</dbReference>
<dbReference type="GO" id="GO:0006511">
    <property type="term" value="P:ubiquitin-dependent protein catabolic process"/>
    <property type="evidence" value="ECO:0007669"/>
    <property type="project" value="TreeGrafter"/>
</dbReference>
<dbReference type="Gene3D" id="3.30.40.10">
    <property type="entry name" value="Zinc/RING finger domain, C3HC4 (zinc finger)"/>
    <property type="match status" value="1"/>
</dbReference>
<dbReference type="GO" id="GO:0061630">
    <property type="term" value="F:ubiquitin protein ligase activity"/>
    <property type="evidence" value="ECO:0007669"/>
    <property type="project" value="TreeGrafter"/>
</dbReference>
<dbReference type="Pfam" id="PF13639">
    <property type="entry name" value="zf-RING_2"/>
    <property type="match status" value="1"/>
</dbReference>
<dbReference type="Proteomes" id="UP000030762">
    <property type="component" value="Unassembled WGS sequence"/>
</dbReference>
<dbReference type="GeneID" id="19947635"/>
<dbReference type="InParanoid" id="T0QCK7"/>
<keyword evidence="1" id="KW-0863">Zinc-finger</keyword>
<dbReference type="InterPro" id="IPR051826">
    <property type="entry name" value="E3_ubiquitin-ligase_domain"/>
</dbReference>
<dbReference type="PANTHER" id="PTHR22765:SF416">
    <property type="entry name" value="E3 UBIQUITIN-PROTEIN LIGASE GODZILLA"/>
    <property type="match status" value="1"/>
</dbReference>
<dbReference type="SUPFAM" id="SSF64268">
    <property type="entry name" value="PX domain"/>
    <property type="match status" value="1"/>
</dbReference>
<gene>
    <name evidence="3" type="ORF">SDRG_06908</name>
</gene>
<keyword evidence="4" id="KW-1185">Reference proteome</keyword>
<dbReference type="SUPFAM" id="SSF57850">
    <property type="entry name" value="RING/U-box"/>
    <property type="match status" value="1"/>
</dbReference>
<dbReference type="OrthoDB" id="75986at2759"/>
<dbReference type="OMA" id="HELHEDC"/>
<evidence type="ECO:0000313" key="4">
    <source>
        <dbReference type="Proteomes" id="UP000030762"/>
    </source>
</evidence>
<dbReference type="RefSeq" id="XP_008610941.1">
    <property type="nucleotide sequence ID" value="XM_008612719.1"/>
</dbReference>
<dbReference type="CDD" id="cd06093">
    <property type="entry name" value="PX_domain"/>
    <property type="match status" value="1"/>
</dbReference>
<dbReference type="PANTHER" id="PTHR22765">
    <property type="entry name" value="RING FINGER AND PROTEASE ASSOCIATED DOMAIN-CONTAINING"/>
    <property type="match status" value="1"/>
</dbReference>
<organism evidence="3 4">
    <name type="scientific">Saprolegnia diclina (strain VS20)</name>
    <dbReference type="NCBI Taxonomy" id="1156394"/>
    <lineage>
        <taxon>Eukaryota</taxon>
        <taxon>Sar</taxon>
        <taxon>Stramenopiles</taxon>
        <taxon>Oomycota</taxon>
        <taxon>Saprolegniomycetes</taxon>
        <taxon>Saprolegniales</taxon>
        <taxon>Saprolegniaceae</taxon>
        <taxon>Saprolegnia</taxon>
    </lineage>
</organism>
<dbReference type="PROSITE" id="PS50089">
    <property type="entry name" value="ZF_RING_2"/>
    <property type="match status" value="1"/>
</dbReference>
<name>T0QCK7_SAPDV</name>
<dbReference type="GO" id="GO:0008270">
    <property type="term" value="F:zinc ion binding"/>
    <property type="evidence" value="ECO:0007669"/>
    <property type="project" value="UniProtKB-KW"/>
</dbReference>
<feature type="domain" description="RING-type" evidence="2">
    <location>
        <begin position="173"/>
        <end position="224"/>
    </location>
</feature>
<protein>
    <recommendedName>
        <fullName evidence="2">RING-type domain-containing protein</fullName>
    </recommendedName>
</protein>
<accession>T0QCK7</accession>
<evidence type="ECO:0000259" key="2">
    <source>
        <dbReference type="PROSITE" id="PS50089"/>
    </source>
</evidence>
<dbReference type="InterPro" id="IPR036871">
    <property type="entry name" value="PX_dom_sf"/>
</dbReference>
<dbReference type="AlphaFoldDB" id="T0QCK7"/>
<proteinExistence type="predicted"/>
<keyword evidence="1" id="KW-0479">Metal-binding</keyword>
<dbReference type="SMART" id="SM00184">
    <property type="entry name" value="RING"/>
    <property type="match status" value="1"/>
</dbReference>
<dbReference type="STRING" id="1156394.T0QCK7"/>
<dbReference type="VEuPathDB" id="FungiDB:SDRG_06908"/>
<keyword evidence="1" id="KW-0862">Zinc</keyword>
<sequence length="243" mass="27866">MALHPLAWTYGCLDTSVYERRAPRPFVMARDSFLAPTASVRRISCTLQPNFTLYTLLVVDMSEFFVLRKRYSQFYALRKALRKRYTTAPPAIRALLQPVLNMPFPRRYLGPDDALIRLERQRGFRDLIGPLLLLRRGLPATDGVAAVIEAFFCESTTRDYPSCVSVASCMDDCAICLDPLDPFGTDNPWHVRARRRLQLPCGHELHEDCVAPWLERRTTCPLCRVQVTSGRVRMRGISMDRLQ</sequence>
<dbReference type="GO" id="GO:0035091">
    <property type="term" value="F:phosphatidylinositol binding"/>
    <property type="evidence" value="ECO:0007669"/>
    <property type="project" value="InterPro"/>
</dbReference>
<evidence type="ECO:0000256" key="1">
    <source>
        <dbReference type="PROSITE-ProRule" id="PRU00175"/>
    </source>
</evidence>
<dbReference type="EMBL" id="JH767150">
    <property type="protein sequence ID" value="EQC35624.1"/>
    <property type="molecule type" value="Genomic_DNA"/>
</dbReference>
<dbReference type="InterPro" id="IPR013083">
    <property type="entry name" value="Znf_RING/FYVE/PHD"/>
</dbReference>
<evidence type="ECO:0000313" key="3">
    <source>
        <dbReference type="EMBL" id="EQC35624.1"/>
    </source>
</evidence>
<dbReference type="Gene3D" id="3.30.1520.10">
    <property type="entry name" value="Phox-like domain"/>
    <property type="match status" value="1"/>
</dbReference>